<evidence type="ECO:0000313" key="3">
    <source>
        <dbReference type="EMBL" id="OAY72756.1"/>
    </source>
</evidence>
<keyword evidence="3" id="KW-0645">Protease</keyword>
<organism evidence="3 4">
    <name type="scientific">Ananas comosus</name>
    <name type="common">Pineapple</name>
    <name type="synonym">Ananas ananas</name>
    <dbReference type="NCBI Taxonomy" id="4615"/>
    <lineage>
        <taxon>Eukaryota</taxon>
        <taxon>Viridiplantae</taxon>
        <taxon>Streptophyta</taxon>
        <taxon>Embryophyta</taxon>
        <taxon>Tracheophyta</taxon>
        <taxon>Spermatophyta</taxon>
        <taxon>Magnoliopsida</taxon>
        <taxon>Liliopsida</taxon>
        <taxon>Poales</taxon>
        <taxon>Bromeliaceae</taxon>
        <taxon>Bromelioideae</taxon>
        <taxon>Ananas</taxon>
    </lineage>
</organism>
<dbReference type="STRING" id="4615.A0A199V7A0"/>
<keyword evidence="3" id="KW-0378">Hydrolase</keyword>
<dbReference type="AlphaFoldDB" id="A0A199V7A0"/>
<name>A0A199V7A0_ANACO</name>
<evidence type="ECO:0000256" key="1">
    <source>
        <dbReference type="SAM" id="MobiDB-lite"/>
    </source>
</evidence>
<sequence length="278" mass="32931">MATTVKNSSSGRSDEALRRIHQNWMRRYDRKYADEEEEEKRFKIFKAKFEEIEKYNTEEETCLIYLSPYSDLTDEEFFALLSNLQGGLQEEMLDDITLRDLMRPKPVIVCLPSHLCVFHSTSGGSSRPRHSDPAREHKRGNMATTVKNSSSQLSDETLRLIHQNWMRRYDFEYEDEEEEEKRFKIFKATFEEIEKYNTEEEAPLLILSRYSDLTDAEFFALRSTIQGELPKDMRDDVTLRRHRRSGKLPEDMQDDVSLRPHRQEDCDACVLHKRGRKS</sequence>
<evidence type="ECO:0000259" key="2">
    <source>
        <dbReference type="SMART" id="SM00848"/>
    </source>
</evidence>
<accession>A0A199V7A0</accession>
<dbReference type="GO" id="GO:0008233">
    <property type="term" value="F:peptidase activity"/>
    <property type="evidence" value="ECO:0007669"/>
    <property type="project" value="UniProtKB-KW"/>
</dbReference>
<feature type="region of interest" description="Disordered" evidence="1">
    <location>
        <begin position="121"/>
        <end position="149"/>
    </location>
</feature>
<comment type="caution">
    <text evidence="3">The sequence shown here is derived from an EMBL/GenBank/DDBJ whole genome shotgun (WGS) entry which is preliminary data.</text>
</comment>
<evidence type="ECO:0000313" key="4">
    <source>
        <dbReference type="Proteomes" id="UP000092600"/>
    </source>
</evidence>
<dbReference type="Proteomes" id="UP000092600">
    <property type="component" value="Unassembled WGS sequence"/>
</dbReference>
<dbReference type="InterPro" id="IPR038765">
    <property type="entry name" value="Papain-like_cys_pep_sf"/>
</dbReference>
<dbReference type="Pfam" id="PF08246">
    <property type="entry name" value="Inhibitor_I29"/>
    <property type="match status" value="2"/>
</dbReference>
<feature type="domain" description="Cathepsin propeptide inhibitor" evidence="2">
    <location>
        <begin position="162"/>
        <end position="218"/>
    </location>
</feature>
<proteinExistence type="predicted"/>
<dbReference type="SMART" id="SM00848">
    <property type="entry name" value="Inhibitor_I29"/>
    <property type="match status" value="2"/>
</dbReference>
<feature type="domain" description="Cathepsin propeptide inhibitor" evidence="2">
    <location>
        <begin position="21"/>
        <end position="77"/>
    </location>
</feature>
<feature type="region of interest" description="Disordered" evidence="1">
    <location>
        <begin position="236"/>
        <end position="259"/>
    </location>
</feature>
<dbReference type="InterPro" id="IPR013201">
    <property type="entry name" value="Prot_inhib_I29"/>
</dbReference>
<gene>
    <name evidence="3" type="ORF">ACMD2_09465</name>
</gene>
<dbReference type="GO" id="GO:0006508">
    <property type="term" value="P:proteolysis"/>
    <property type="evidence" value="ECO:0007669"/>
    <property type="project" value="UniProtKB-KW"/>
</dbReference>
<dbReference type="EMBL" id="LSRQ01002998">
    <property type="protein sequence ID" value="OAY72756.1"/>
    <property type="molecule type" value="Genomic_DNA"/>
</dbReference>
<dbReference type="SUPFAM" id="SSF54001">
    <property type="entry name" value="Cysteine proteinases"/>
    <property type="match status" value="2"/>
</dbReference>
<protein>
    <submittedName>
        <fullName evidence="3">Senescence-specific cysteine protease SAG39</fullName>
    </submittedName>
</protein>
<dbReference type="Gene3D" id="1.10.287.2250">
    <property type="match status" value="2"/>
</dbReference>
<reference evidence="3 4" key="1">
    <citation type="journal article" date="2016" name="DNA Res.">
        <title>The draft genome of MD-2 pineapple using hybrid error correction of long reads.</title>
        <authorList>
            <person name="Redwan R.M."/>
            <person name="Saidin A."/>
            <person name="Kumar S.V."/>
        </authorList>
    </citation>
    <scope>NUCLEOTIDE SEQUENCE [LARGE SCALE GENOMIC DNA]</scope>
    <source>
        <strain evidence="4">cv. MD2</strain>
        <tissue evidence="3">Leaf</tissue>
    </source>
</reference>